<evidence type="ECO:0000313" key="2">
    <source>
        <dbReference type="Proteomes" id="UP001063166"/>
    </source>
</evidence>
<protein>
    <submittedName>
        <fullName evidence="1">Uncharacterized protein</fullName>
    </submittedName>
</protein>
<accession>A0A9P3PQC2</accession>
<name>A0A9P3PQC2_LYOSH</name>
<organism evidence="1 2">
    <name type="scientific">Lyophyllum shimeji</name>
    <name type="common">Hon-shimeji</name>
    <name type="synonym">Tricholoma shimeji</name>
    <dbReference type="NCBI Taxonomy" id="47721"/>
    <lineage>
        <taxon>Eukaryota</taxon>
        <taxon>Fungi</taxon>
        <taxon>Dikarya</taxon>
        <taxon>Basidiomycota</taxon>
        <taxon>Agaricomycotina</taxon>
        <taxon>Agaricomycetes</taxon>
        <taxon>Agaricomycetidae</taxon>
        <taxon>Agaricales</taxon>
        <taxon>Tricholomatineae</taxon>
        <taxon>Lyophyllaceae</taxon>
        <taxon>Lyophyllum</taxon>
    </lineage>
</organism>
<dbReference type="Proteomes" id="UP001063166">
    <property type="component" value="Unassembled WGS sequence"/>
</dbReference>
<proteinExistence type="predicted"/>
<sequence length="161" mass="18007">MINPKHGVKRQEGIRVRGQAVGCDDHKFDGMVPAKWIRLSREEESQCREAEWTRGRQPSHRTRICALYSPWGTATLVDQIEDVLRVKWSATIVRVVSRNNPALLPAAVSAVRSHFRCSSAFSPLASCRSRASVLRTKSTSPMRSMAGPNAPAMPVVNFYIF</sequence>
<keyword evidence="2" id="KW-1185">Reference proteome</keyword>
<dbReference type="EMBL" id="BRPK01000007">
    <property type="protein sequence ID" value="GLB39649.1"/>
    <property type="molecule type" value="Genomic_DNA"/>
</dbReference>
<comment type="caution">
    <text evidence="1">The sequence shown here is derived from an EMBL/GenBank/DDBJ whole genome shotgun (WGS) entry which is preliminary data.</text>
</comment>
<dbReference type="AlphaFoldDB" id="A0A9P3PQC2"/>
<evidence type="ECO:0000313" key="1">
    <source>
        <dbReference type="EMBL" id="GLB39649.1"/>
    </source>
</evidence>
<gene>
    <name evidence="1" type="ORF">LshimejAT787_0701590</name>
</gene>
<reference evidence="1" key="1">
    <citation type="submission" date="2022-07" db="EMBL/GenBank/DDBJ databases">
        <title>The genome of Lyophyllum shimeji provides insight into the initial evolution of ectomycorrhizal fungal genome.</title>
        <authorList>
            <person name="Kobayashi Y."/>
            <person name="Shibata T."/>
            <person name="Hirakawa H."/>
            <person name="Shigenobu S."/>
            <person name="Nishiyama T."/>
            <person name="Yamada A."/>
            <person name="Hasebe M."/>
            <person name="Kawaguchi M."/>
        </authorList>
    </citation>
    <scope>NUCLEOTIDE SEQUENCE</scope>
    <source>
        <strain evidence="1">AT787</strain>
    </source>
</reference>